<dbReference type="InterPro" id="IPR001387">
    <property type="entry name" value="Cro/C1-type_HTH"/>
</dbReference>
<dbReference type="AlphaFoldDB" id="A8YXQ0"/>
<dbReference type="PANTHER" id="PTHR37038">
    <property type="entry name" value="TRANSCRIPTIONAL REGULATOR-RELATED"/>
    <property type="match status" value="1"/>
</dbReference>
<proteinExistence type="predicted"/>
<dbReference type="Pfam" id="PF21259">
    <property type="entry name" value="Rgg_C"/>
    <property type="match status" value="1"/>
</dbReference>
<sequence length="289" mass="33906">MNIRRESMTIGELLKEERIKKGLTQKQFADSIVSVSYYSKVEKNEHRITAEDLITILEHNNIPLCSFFKELSLKSNFQHEYKIDLEAKVMDAYYHSDKILLEKIIQDLEKSSSTDKTDDILIVKGWLESLKEDEEEPDIEVRNALKDRVFNIPDLNKEKLTLFCNFMDFYDLDSNVMIARKAINKFISSNETEIQEVLLAMLANLLCLSIKEDNYNYVEYLVTSSEKLPLKPQFFFYKDMICFYKYLSSYHFNHNKDDLNTCLTIISNVKLAGMSEYGSELEKFLNNHI</sequence>
<accession>A8YXQ0</accession>
<dbReference type="CDD" id="cd00093">
    <property type="entry name" value="HTH_XRE"/>
    <property type="match status" value="1"/>
</dbReference>
<dbReference type="SUPFAM" id="SSF47413">
    <property type="entry name" value="lambda repressor-like DNA-binding domains"/>
    <property type="match status" value="1"/>
</dbReference>
<dbReference type="Gene3D" id="1.10.260.40">
    <property type="entry name" value="lambda repressor-like DNA-binding domains"/>
    <property type="match status" value="1"/>
</dbReference>
<protein>
    <recommendedName>
        <fullName evidence="1">HTH cro/C1-type domain-containing protein</fullName>
    </recommendedName>
</protein>
<name>A8YXQ0_LACH4</name>
<dbReference type="KEGG" id="lhe:lhv_1911"/>
<dbReference type="Proteomes" id="UP000000790">
    <property type="component" value="Chromosome"/>
</dbReference>
<evidence type="ECO:0000259" key="1">
    <source>
        <dbReference type="PROSITE" id="PS50943"/>
    </source>
</evidence>
<dbReference type="SMART" id="SM00530">
    <property type="entry name" value="HTH_XRE"/>
    <property type="match status" value="1"/>
</dbReference>
<dbReference type="EMBL" id="CP000517">
    <property type="protein sequence ID" value="ABX27750.1"/>
    <property type="molecule type" value="Genomic_DNA"/>
</dbReference>
<dbReference type="PROSITE" id="PS50943">
    <property type="entry name" value="HTH_CROC1"/>
    <property type="match status" value="1"/>
</dbReference>
<evidence type="ECO:0000313" key="3">
    <source>
        <dbReference type="Proteomes" id="UP000000790"/>
    </source>
</evidence>
<organism evidence="2 3">
    <name type="scientific">Lactobacillus helveticus (strain DPC 4571)</name>
    <dbReference type="NCBI Taxonomy" id="405566"/>
    <lineage>
        <taxon>Bacteria</taxon>
        <taxon>Bacillati</taxon>
        <taxon>Bacillota</taxon>
        <taxon>Bacilli</taxon>
        <taxon>Lactobacillales</taxon>
        <taxon>Lactobacillaceae</taxon>
        <taxon>Lactobacillus</taxon>
    </lineage>
</organism>
<dbReference type="PANTHER" id="PTHR37038:SF12">
    <property type="entry name" value="TRANSCRIPTIONAL REGULATOR"/>
    <property type="match status" value="1"/>
</dbReference>
<evidence type="ECO:0000313" key="2">
    <source>
        <dbReference type="EMBL" id="ABX27750.1"/>
    </source>
</evidence>
<feature type="domain" description="HTH cro/C1-type" evidence="1">
    <location>
        <begin position="14"/>
        <end position="67"/>
    </location>
</feature>
<dbReference type="eggNOG" id="COG1396">
    <property type="taxonomic scope" value="Bacteria"/>
</dbReference>
<dbReference type="InterPro" id="IPR010982">
    <property type="entry name" value="Lambda_DNA-bd_dom_sf"/>
</dbReference>
<dbReference type="InterPro" id="IPR010057">
    <property type="entry name" value="Transcription_activator_Rgg_C"/>
</dbReference>
<dbReference type="GO" id="GO:0003677">
    <property type="term" value="F:DNA binding"/>
    <property type="evidence" value="ECO:0007669"/>
    <property type="project" value="InterPro"/>
</dbReference>
<dbReference type="InterPro" id="IPR053163">
    <property type="entry name" value="HTH-type_regulator_Rgg"/>
</dbReference>
<dbReference type="NCBIfam" id="TIGR01716">
    <property type="entry name" value="RGG_Cterm"/>
    <property type="match status" value="1"/>
</dbReference>
<reference evidence="2 3" key="1">
    <citation type="journal article" date="2008" name="J. Bacteriol.">
        <title>Genome sequence of Lactobacillus helveticus: an organism distinguished by selective gene loss and IS element expansion.</title>
        <authorList>
            <person name="Callanan M."/>
            <person name="Kaleta P."/>
            <person name="O'Callaghan J."/>
            <person name="O'Sullivan O."/>
            <person name="Jordan K."/>
            <person name="McAuliffe O."/>
            <person name="Sangrador-Vegas A."/>
            <person name="Slattery L."/>
            <person name="Fitzgerald G.F."/>
            <person name="Beresford T."/>
            <person name="Ross R.P."/>
        </authorList>
    </citation>
    <scope>NUCLEOTIDE SEQUENCE [LARGE SCALE GENOMIC DNA]</scope>
    <source>
        <strain evidence="2 3">DPC 4571</strain>
    </source>
</reference>
<gene>
    <name evidence="2" type="ordered locus">lhv_1911</name>
</gene>
<dbReference type="HOGENOM" id="CLU_072045_3_0_9"/>
<dbReference type="Pfam" id="PF01381">
    <property type="entry name" value="HTH_3"/>
    <property type="match status" value="1"/>
</dbReference>